<dbReference type="RefSeq" id="WP_190254495.1">
    <property type="nucleotide sequence ID" value="NZ_BMPI01000043.1"/>
</dbReference>
<accession>A0A917X371</accession>
<protein>
    <recommendedName>
        <fullName evidence="3">Winged helix DNA-binding domain-containing protein</fullName>
    </recommendedName>
</protein>
<dbReference type="Proteomes" id="UP000642070">
    <property type="component" value="Unassembled WGS sequence"/>
</dbReference>
<keyword evidence="2" id="KW-1185">Reference proteome</keyword>
<dbReference type="PANTHER" id="PTHR38479:SF2">
    <property type="entry name" value="WINGED HELIX DNA-BINDING DOMAIN-CONTAINING PROTEIN"/>
    <property type="match status" value="1"/>
</dbReference>
<dbReference type="Pfam" id="PF06224">
    <property type="entry name" value="AlkZ-like"/>
    <property type="match status" value="1"/>
</dbReference>
<gene>
    <name evidence="1" type="ORF">GCM10007977_072110</name>
</gene>
<comment type="caution">
    <text evidence="1">The sequence shown here is derived from an EMBL/GenBank/DDBJ whole genome shotgun (WGS) entry which is preliminary data.</text>
</comment>
<proteinExistence type="predicted"/>
<reference evidence="1" key="1">
    <citation type="journal article" date="2014" name="Int. J. Syst. Evol. Microbiol.">
        <title>Complete genome sequence of Corynebacterium casei LMG S-19264T (=DSM 44701T), isolated from a smear-ripened cheese.</title>
        <authorList>
            <consortium name="US DOE Joint Genome Institute (JGI-PGF)"/>
            <person name="Walter F."/>
            <person name="Albersmeier A."/>
            <person name="Kalinowski J."/>
            <person name="Ruckert C."/>
        </authorList>
    </citation>
    <scope>NUCLEOTIDE SEQUENCE</scope>
    <source>
        <strain evidence="1">JCM 19831</strain>
    </source>
</reference>
<dbReference type="AlphaFoldDB" id="A0A917X371"/>
<evidence type="ECO:0000313" key="2">
    <source>
        <dbReference type="Proteomes" id="UP000642070"/>
    </source>
</evidence>
<evidence type="ECO:0008006" key="3">
    <source>
        <dbReference type="Google" id="ProtNLM"/>
    </source>
</evidence>
<dbReference type="InterPro" id="IPR009351">
    <property type="entry name" value="AlkZ-like"/>
</dbReference>
<reference evidence="1" key="2">
    <citation type="submission" date="2020-09" db="EMBL/GenBank/DDBJ databases">
        <authorList>
            <person name="Sun Q."/>
            <person name="Ohkuma M."/>
        </authorList>
    </citation>
    <scope>NUCLEOTIDE SEQUENCE</scope>
    <source>
        <strain evidence="1">JCM 19831</strain>
    </source>
</reference>
<sequence>MPAVDRRTVLAYRTRANQLHERLDAEPEALAVLDLGVPNVPAGTARQALAARTTRPLDGDLALVWATRGAPHLHRRADLPAVAAALWPLSDADATARFGSTQIPAGGPLGLAAFTAAADAFSTGVLRETAKGDASRAVSDRVPAEVTYDCRACGATHISGALFQQAGLAGGVQLDEPAAKTVLRPIDGWPGVPRAAAGTAGLLRAYLRILGPATPGDAAKYLGTTVSAIRPAWPEDLAEVSVGEGGRKAWLPAEDLDALRAAEPVAGVRLLPPSDPFLQARDRSVLTPEKAREKEVWRMLGNPGVLLHDGDLAGTWRGTVRKGRLEVALTPWGRLSTATRSAVEAEAQTIAVVRGLPEAVLR</sequence>
<evidence type="ECO:0000313" key="1">
    <source>
        <dbReference type="EMBL" id="GGM60186.1"/>
    </source>
</evidence>
<name>A0A917X371_9ACTN</name>
<organism evidence="1 2">
    <name type="scientific">Dactylosporangium sucinum</name>
    <dbReference type="NCBI Taxonomy" id="1424081"/>
    <lineage>
        <taxon>Bacteria</taxon>
        <taxon>Bacillati</taxon>
        <taxon>Actinomycetota</taxon>
        <taxon>Actinomycetes</taxon>
        <taxon>Micromonosporales</taxon>
        <taxon>Micromonosporaceae</taxon>
        <taxon>Dactylosporangium</taxon>
    </lineage>
</organism>
<dbReference type="PANTHER" id="PTHR38479">
    <property type="entry name" value="LMO0824 PROTEIN"/>
    <property type="match status" value="1"/>
</dbReference>
<dbReference type="EMBL" id="BMPI01000043">
    <property type="protein sequence ID" value="GGM60186.1"/>
    <property type="molecule type" value="Genomic_DNA"/>
</dbReference>